<feature type="region of interest" description="Disordered" evidence="1">
    <location>
        <begin position="432"/>
        <end position="492"/>
    </location>
</feature>
<accession>A0AAD9KUE5</accession>
<feature type="region of interest" description="Disordered" evidence="1">
    <location>
        <begin position="540"/>
        <end position="566"/>
    </location>
</feature>
<comment type="caution">
    <text evidence="3">The sequence shown here is derived from an EMBL/GenBank/DDBJ whole genome shotgun (WGS) entry which is preliminary data.</text>
</comment>
<feature type="compositionally biased region" description="Polar residues" evidence="1">
    <location>
        <begin position="480"/>
        <end position="492"/>
    </location>
</feature>
<dbReference type="SUPFAM" id="SSF82895">
    <property type="entry name" value="TSP-1 type 1 repeat"/>
    <property type="match status" value="1"/>
</dbReference>
<dbReference type="InterPro" id="IPR000884">
    <property type="entry name" value="TSP1_rpt"/>
</dbReference>
<evidence type="ECO:0000313" key="4">
    <source>
        <dbReference type="Proteomes" id="UP001209878"/>
    </source>
</evidence>
<proteinExistence type="predicted"/>
<dbReference type="SMART" id="SM00209">
    <property type="entry name" value="TSP1"/>
    <property type="match status" value="2"/>
</dbReference>
<feature type="chain" id="PRO_5042262284" evidence="2">
    <location>
        <begin position="21"/>
        <end position="916"/>
    </location>
</feature>
<feature type="region of interest" description="Disordered" evidence="1">
    <location>
        <begin position="359"/>
        <end position="379"/>
    </location>
</feature>
<feature type="region of interest" description="Disordered" evidence="1">
    <location>
        <begin position="655"/>
        <end position="684"/>
    </location>
</feature>
<protein>
    <submittedName>
        <fullName evidence="3">Uncharacterized protein</fullName>
    </submittedName>
</protein>
<evidence type="ECO:0000256" key="2">
    <source>
        <dbReference type="SAM" id="SignalP"/>
    </source>
</evidence>
<evidence type="ECO:0000256" key="1">
    <source>
        <dbReference type="SAM" id="MobiDB-lite"/>
    </source>
</evidence>
<feature type="compositionally biased region" description="Basic and acidic residues" evidence="1">
    <location>
        <begin position="814"/>
        <end position="825"/>
    </location>
</feature>
<feature type="region of interest" description="Disordered" evidence="1">
    <location>
        <begin position="814"/>
        <end position="835"/>
    </location>
</feature>
<dbReference type="Gene3D" id="2.20.100.10">
    <property type="entry name" value="Thrombospondin type-1 (TSP1) repeat"/>
    <property type="match status" value="2"/>
</dbReference>
<dbReference type="InterPro" id="IPR036383">
    <property type="entry name" value="TSP1_rpt_sf"/>
</dbReference>
<evidence type="ECO:0000313" key="3">
    <source>
        <dbReference type="EMBL" id="KAK2177702.1"/>
    </source>
</evidence>
<feature type="compositionally biased region" description="Low complexity" evidence="1">
    <location>
        <begin position="362"/>
        <end position="379"/>
    </location>
</feature>
<feature type="region of interest" description="Disordered" evidence="1">
    <location>
        <begin position="176"/>
        <end position="268"/>
    </location>
</feature>
<feature type="compositionally biased region" description="Basic and acidic residues" evidence="1">
    <location>
        <begin position="223"/>
        <end position="235"/>
    </location>
</feature>
<feature type="compositionally biased region" description="Polar residues" evidence="1">
    <location>
        <begin position="552"/>
        <end position="563"/>
    </location>
</feature>
<keyword evidence="2" id="KW-0732">Signal</keyword>
<feature type="signal peptide" evidence="2">
    <location>
        <begin position="1"/>
        <end position="20"/>
    </location>
</feature>
<dbReference type="AlphaFoldDB" id="A0AAD9KUE5"/>
<feature type="region of interest" description="Disordered" evidence="1">
    <location>
        <begin position="740"/>
        <end position="759"/>
    </location>
</feature>
<feature type="compositionally biased region" description="Polar residues" evidence="1">
    <location>
        <begin position="207"/>
        <end position="222"/>
    </location>
</feature>
<gene>
    <name evidence="3" type="ORF">NP493_583g01054</name>
</gene>
<dbReference type="PROSITE" id="PS50092">
    <property type="entry name" value="TSP1"/>
    <property type="match status" value="2"/>
</dbReference>
<dbReference type="Pfam" id="PF00090">
    <property type="entry name" value="TSP_1"/>
    <property type="match status" value="2"/>
</dbReference>
<keyword evidence="4" id="KW-1185">Reference proteome</keyword>
<organism evidence="3 4">
    <name type="scientific">Ridgeia piscesae</name>
    <name type="common">Tubeworm</name>
    <dbReference type="NCBI Taxonomy" id="27915"/>
    <lineage>
        <taxon>Eukaryota</taxon>
        <taxon>Metazoa</taxon>
        <taxon>Spiralia</taxon>
        <taxon>Lophotrochozoa</taxon>
        <taxon>Annelida</taxon>
        <taxon>Polychaeta</taxon>
        <taxon>Sedentaria</taxon>
        <taxon>Canalipalpata</taxon>
        <taxon>Sabellida</taxon>
        <taxon>Siboglinidae</taxon>
        <taxon>Ridgeia</taxon>
    </lineage>
</organism>
<dbReference type="EMBL" id="JAODUO010000583">
    <property type="protein sequence ID" value="KAK2177702.1"/>
    <property type="molecule type" value="Genomic_DNA"/>
</dbReference>
<feature type="compositionally biased region" description="Polar residues" evidence="1">
    <location>
        <begin position="432"/>
        <end position="471"/>
    </location>
</feature>
<reference evidence="3" key="1">
    <citation type="journal article" date="2023" name="Mol. Biol. Evol.">
        <title>Third-Generation Sequencing Reveals the Adaptive Role of the Epigenome in Three Deep-Sea Polychaetes.</title>
        <authorList>
            <person name="Perez M."/>
            <person name="Aroh O."/>
            <person name="Sun Y."/>
            <person name="Lan Y."/>
            <person name="Juniper S.K."/>
            <person name="Young C.R."/>
            <person name="Angers B."/>
            <person name="Qian P.Y."/>
        </authorList>
    </citation>
    <scope>NUCLEOTIDE SEQUENCE</scope>
    <source>
        <strain evidence="3">R07B-5</strain>
    </source>
</reference>
<name>A0AAD9KUE5_RIDPI</name>
<sequence length="916" mass="100278">MNLWSVVSLVALVGVADVSGLFGGLCWKVCTWQEWEAWSACSRTCGGGMRRRVRALCGWAWWKAEDKFRRCRKSASDSRQAEYCNTLCPHGTWSAWLGKCRCNDGYRGLCCQQQTSYWSPWSAWSPCSITCSKGGNDGGRVRYRKCLGPADNNVLRGCTGDAAQLKTCRPDVPCQTTTTTTTTPEADVTTWSDHTESGGSGPTTPGLTNGYTTGHASTTGQERTTETDHYTDHNDTTLQIDQDTTSLQTTTIPPSDLWDTTTDPHTDVTPRLENHISTHNTERANRTFPLQDDTSSDYTTTETATNITSQVFNSSSTSTDTSIDYLTDNNRTLHGVNRKLISIDNATEQNTLSHMTVQNQETSSHNTTVSTPSTNTMPPSTATWIHQSNNEIDYLEYNGTSYDSNNNNTSTDALDEILQSGSGDYVPFETQTNTSRLENSKNNASDIPDSDTTSVNFKKKNNTVVGNASSIDSDDVRNYPIQNTSSSGFEDIQTSNRVNISITYHQDESNSEEVVDISEMTTTPLHLNEASMTVQNVSTYSTDNDDDHGEGITTSSTFNSPAPVQSPPGTDILRETILHNTSPMPALHELYTSPSDVFTESTTTPLQAHGGAVVPTVNDTVIVEADHAKTNRSEREIIVPPNPDLSPAVKNTAHVSHTPGSDFTTLQMSNSTLPQSPPSTISLGENSTSIAETTEDMIKIEILIQNATQRASDDTVVVLQNVTVNTDGSYDNFLNTALEEDQNQQQTDALPTGLTDAGPEPETTVTVPEGGAAGAIYITTLDPIIGTTMTAHDDSTTSRSIILDVLRHTSVSDYTEKTTTTREPDQETTEETPETAAVYDRRTTVLTTTSSSTTTKSPQVEVISRRDLRFVIQPKNQTVQLGHSVVFECITDPPSFITWYVHKITFVFTRWRASSF</sequence>
<dbReference type="Proteomes" id="UP001209878">
    <property type="component" value="Unassembled WGS sequence"/>
</dbReference>
<feature type="compositionally biased region" description="Polar residues" evidence="1">
    <location>
        <begin position="236"/>
        <end position="253"/>
    </location>
</feature>